<proteinExistence type="predicted"/>
<evidence type="ECO:0000313" key="2">
    <source>
        <dbReference type="Proteomes" id="UP000553632"/>
    </source>
</evidence>
<gene>
    <name evidence="1" type="ORF">FOZ63_030933</name>
</gene>
<evidence type="ECO:0000313" key="1">
    <source>
        <dbReference type="EMBL" id="KAF4686389.1"/>
    </source>
</evidence>
<name>A0A7J6NR89_PEROL</name>
<sequence>MVPSTMKYPSRGFSCLSVSLFFSLYVPQVVLSVPGALLYTADYPPACAGGIHPSLSEVDGFVREGQCIYATFRNDSGTTQIENFGVILKSDGPPPADKMKVQMNVGDGNKVSLETSGRVELNFDNDTQYFNLILSSTSNSFSKVNEDGQIECNIQGDALMGFYNGPSDREYGTGNYIINGVADINGVGLYSPYSTVSTPEKYEIRQAVSMRKRGDNGASFFFAFRVDLIGGDPGEEELVDRYQDDVIEASLTF</sequence>
<accession>A0A7J6NR89</accession>
<keyword evidence="2" id="KW-1185">Reference proteome</keyword>
<dbReference type="EMBL" id="JABANO010040222">
    <property type="protein sequence ID" value="KAF4686389.1"/>
    <property type="molecule type" value="Genomic_DNA"/>
</dbReference>
<dbReference type="AlphaFoldDB" id="A0A7J6NR89"/>
<dbReference type="Proteomes" id="UP000553632">
    <property type="component" value="Unassembled WGS sequence"/>
</dbReference>
<reference evidence="1 2" key="1">
    <citation type="submission" date="2020-04" db="EMBL/GenBank/DDBJ databases">
        <title>Perkinsus olseni comparative genomics.</title>
        <authorList>
            <person name="Bogema D.R."/>
        </authorList>
    </citation>
    <scope>NUCLEOTIDE SEQUENCE [LARGE SCALE GENOMIC DNA]</scope>
    <source>
        <strain evidence="1 2">ATCC PRA-207</strain>
    </source>
</reference>
<comment type="caution">
    <text evidence="1">The sequence shown here is derived from an EMBL/GenBank/DDBJ whole genome shotgun (WGS) entry which is preliminary data.</text>
</comment>
<organism evidence="1 2">
    <name type="scientific">Perkinsus olseni</name>
    <name type="common">Perkinsus atlanticus</name>
    <dbReference type="NCBI Taxonomy" id="32597"/>
    <lineage>
        <taxon>Eukaryota</taxon>
        <taxon>Sar</taxon>
        <taxon>Alveolata</taxon>
        <taxon>Perkinsozoa</taxon>
        <taxon>Perkinsea</taxon>
        <taxon>Perkinsida</taxon>
        <taxon>Perkinsidae</taxon>
        <taxon>Perkinsus</taxon>
    </lineage>
</organism>
<protein>
    <submittedName>
        <fullName evidence="1">Uncharacterized protein</fullName>
    </submittedName>
</protein>